<protein>
    <submittedName>
        <fullName evidence="1">Uncharacterized protein</fullName>
    </submittedName>
</protein>
<evidence type="ECO:0000313" key="2">
    <source>
        <dbReference type="Proteomes" id="UP001595867"/>
    </source>
</evidence>
<evidence type="ECO:0000313" key="1">
    <source>
        <dbReference type="EMBL" id="MFC4066795.1"/>
    </source>
</evidence>
<proteinExistence type="predicted"/>
<dbReference type="EMBL" id="JBHSBL010000016">
    <property type="protein sequence ID" value="MFC4066795.1"/>
    <property type="molecule type" value="Genomic_DNA"/>
</dbReference>
<comment type="caution">
    <text evidence="1">The sequence shown here is derived from an EMBL/GenBank/DDBJ whole genome shotgun (WGS) entry which is preliminary data.</text>
</comment>
<accession>A0ABV8IYJ5</accession>
<name>A0ABV8IYJ5_9ACTN</name>
<gene>
    <name evidence="1" type="ORF">ACFO0C_17795</name>
</gene>
<dbReference type="RefSeq" id="WP_378067767.1">
    <property type="nucleotide sequence ID" value="NZ_JBHSBL010000016.1"/>
</dbReference>
<reference evidence="2" key="1">
    <citation type="journal article" date="2019" name="Int. J. Syst. Evol. Microbiol.">
        <title>The Global Catalogue of Microorganisms (GCM) 10K type strain sequencing project: providing services to taxonomists for standard genome sequencing and annotation.</title>
        <authorList>
            <consortium name="The Broad Institute Genomics Platform"/>
            <consortium name="The Broad Institute Genome Sequencing Center for Infectious Disease"/>
            <person name="Wu L."/>
            <person name="Ma J."/>
        </authorList>
    </citation>
    <scope>NUCLEOTIDE SEQUENCE [LARGE SCALE GENOMIC DNA]</scope>
    <source>
        <strain evidence="2">TBRC 5832</strain>
    </source>
</reference>
<organism evidence="1 2">
    <name type="scientific">Actinoplanes subglobosus</name>
    <dbReference type="NCBI Taxonomy" id="1547892"/>
    <lineage>
        <taxon>Bacteria</taxon>
        <taxon>Bacillati</taxon>
        <taxon>Actinomycetota</taxon>
        <taxon>Actinomycetes</taxon>
        <taxon>Micromonosporales</taxon>
        <taxon>Micromonosporaceae</taxon>
        <taxon>Actinoplanes</taxon>
    </lineage>
</organism>
<keyword evidence="2" id="KW-1185">Reference proteome</keyword>
<sequence length="96" mass="10448">MDWTADYDYNVNGEAITSARGIHFGGIGDFSDGRTEIITMRADKNGTAVAEGAVTQKLTVAGVGATRRVGVRLQVTTRWTDRKARKARSVAELRHP</sequence>
<dbReference type="Proteomes" id="UP001595867">
    <property type="component" value="Unassembled WGS sequence"/>
</dbReference>